<dbReference type="Proteomes" id="UP000199068">
    <property type="component" value="Unassembled WGS sequence"/>
</dbReference>
<accession>A0A1G9TX85</accession>
<keyword evidence="1" id="KW-1133">Transmembrane helix</keyword>
<name>A0A1G9TX85_9FIRM</name>
<gene>
    <name evidence="2" type="ORF">SAMN04515677_1144</name>
</gene>
<feature type="transmembrane region" description="Helical" evidence="1">
    <location>
        <begin position="36"/>
        <end position="53"/>
    </location>
</feature>
<dbReference type="EMBL" id="FNGW01000014">
    <property type="protein sequence ID" value="SDM52292.1"/>
    <property type="molecule type" value="Genomic_DNA"/>
</dbReference>
<sequence>MLLGKYNTKVYKFGEFRKEDLSLVEKILDHIKENKIMYCKLILVTALLLNYNMNFVFADSMEASLDATFGQLIELLKSFAKWGCLGMGLKRLVEEMLSGANFKQASLAGVQYWMCYIFIMIYPRLFEMIKL</sequence>
<evidence type="ECO:0000313" key="2">
    <source>
        <dbReference type="EMBL" id="SDM52292.1"/>
    </source>
</evidence>
<protein>
    <submittedName>
        <fullName evidence="2">Uncharacterized protein</fullName>
    </submittedName>
</protein>
<evidence type="ECO:0000313" key="3">
    <source>
        <dbReference type="Proteomes" id="UP000199068"/>
    </source>
</evidence>
<evidence type="ECO:0000256" key="1">
    <source>
        <dbReference type="SAM" id="Phobius"/>
    </source>
</evidence>
<keyword evidence="1" id="KW-0812">Transmembrane</keyword>
<proteinExistence type="predicted"/>
<reference evidence="2 3" key="1">
    <citation type="submission" date="2016-10" db="EMBL/GenBank/DDBJ databases">
        <authorList>
            <person name="de Groot N.N."/>
        </authorList>
    </citation>
    <scope>NUCLEOTIDE SEQUENCE [LARGE SCALE GENOMIC DNA]</scope>
    <source>
        <strain evidence="2 3">DSM 797</strain>
    </source>
</reference>
<dbReference type="RefSeq" id="WP_092727698.1">
    <property type="nucleotide sequence ID" value="NZ_FNGW01000014.1"/>
</dbReference>
<feature type="transmembrane region" description="Helical" evidence="1">
    <location>
        <begin position="105"/>
        <end position="125"/>
    </location>
</feature>
<organism evidence="2 3">
    <name type="scientific">Romboutsia lituseburensis DSM 797</name>
    <dbReference type="NCBI Taxonomy" id="1121325"/>
    <lineage>
        <taxon>Bacteria</taxon>
        <taxon>Bacillati</taxon>
        <taxon>Bacillota</taxon>
        <taxon>Clostridia</taxon>
        <taxon>Peptostreptococcales</taxon>
        <taxon>Peptostreptococcaceae</taxon>
        <taxon>Romboutsia</taxon>
    </lineage>
</organism>
<dbReference type="STRING" id="1121325.SAMN04515677_1144"/>
<dbReference type="AlphaFoldDB" id="A0A1G9TX85"/>
<keyword evidence="1" id="KW-0472">Membrane</keyword>
<keyword evidence="3" id="KW-1185">Reference proteome</keyword>